<dbReference type="GO" id="GO:0016020">
    <property type="term" value="C:membrane"/>
    <property type="evidence" value="ECO:0007669"/>
    <property type="project" value="UniProtKB-SubCell"/>
</dbReference>
<keyword evidence="3 5" id="KW-1133">Transmembrane helix</keyword>
<dbReference type="Gene3D" id="1.10.3720.10">
    <property type="entry name" value="MetI-like"/>
    <property type="match status" value="1"/>
</dbReference>
<dbReference type="EMBL" id="UGJB01000004">
    <property type="protein sequence ID" value="STQ12543.1"/>
    <property type="molecule type" value="Genomic_DNA"/>
</dbReference>
<dbReference type="AlphaFoldDB" id="A0A377M3R2"/>
<evidence type="ECO:0000256" key="3">
    <source>
        <dbReference type="ARBA" id="ARBA00022989"/>
    </source>
</evidence>
<organism evidence="6 7">
    <name type="scientific">Enterobacter cloacae</name>
    <dbReference type="NCBI Taxonomy" id="550"/>
    <lineage>
        <taxon>Bacteria</taxon>
        <taxon>Pseudomonadati</taxon>
        <taxon>Pseudomonadota</taxon>
        <taxon>Gammaproteobacteria</taxon>
        <taxon>Enterobacterales</taxon>
        <taxon>Enterobacteriaceae</taxon>
        <taxon>Enterobacter</taxon>
        <taxon>Enterobacter cloacae complex</taxon>
    </lineage>
</organism>
<sequence length="122" mass="12923">MRSHTQPGLTRWSRNGCVVTAPLSALIWLAMAAVYLPLVPAAAMLLTPALSAGNWQRLFDDPQIPQALAATLVSTLIATLGALFIALIFVSTLWPVSAGVGLCTRLPWLLAFPTLLSPPACC</sequence>
<feature type="transmembrane region" description="Helical" evidence="5">
    <location>
        <begin position="67"/>
        <end position="90"/>
    </location>
</feature>
<proteinExistence type="predicted"/>
<dbReference type="InterPro" id="IPR035906">
    <property type="entry name" value="MetI-like_sf"/>
</dbReference>
<protein>
    <submittedName>
        <fullName evidence="6">Putative thiamine transport system permease</fullName>
    </submittedName>
</protein>
<name>A0A377M3R2_ENTCL</name>
<evidence type="ECO:0000256" key="2">
    <source>
        <dbReference type="ARBA" id="ARBA00022692"/>
    </source>
</evidence>
<keyword evidence="2 5" id="KW-0812">Transmembrane</keyword>
<evidence type="ECO:0000313" key="6">
    <source>
        <dbReference type="EMBL" id="STQ12543.1"/>
    </source>
</evidence>
<feature type="transmembrane region" description="Helical" evidence="5">
    <location>
        <begin position="25"/>
        <end position="46"/>
    </location>
</feature>
<evidence type="ECO:0000256" key="5">
    <source>
        <dbReference type="SAM" id="Phobius"/>
    </source>
</evidence>
<evidence type="ECO:0000313" key="7">
    <source>
        <dbReference type="Proteomes" id="UP000255106"/>
    </source>
</evidence>
<accession>A0A377M3R2</accession>
<evidence type="ECO:0000256" key="4">
    <source>
        <dbReference type="ARBA" id="ARBA00023136"/>
    </source>
</evidence>
<reference evidence="6 7" key="1">
    <citation type="submission" date="2018-06" db="EMBL/GenBank/DDBJ databases">
        <authorList>
            <consortium name="Pathogen Informatics"/>
            <person name="Doyle S."/>
        </authorList>
    </citation>
    <scope>NUCLEOTIDE SEQUENCE [LARGE SCALE GENOMIC DNA]</scope>
    <source>
        <strain evidence="6 7">NCTC10005</strain>
    </source>
</reference>
<comment type="subcellular location">
    <subcellularLocation>
        <location evidence="1">Membrane</location>
        <topology evidence="1">Multi-pass membrane protein</topology>
    </subcellularLocation>
</comment>
<keyword evidence="4 5" id="KW-0472">Membrane</keyword>
<gene>
    <name evidence="6" type="primary">ynjC_1</name>
    <name evidence="6" type="ORF">NCTC10005_05334</name>
</gene>
<dbReference type="Proteomes" id="UP000255106">
    <property type="component" value="Unassembled WGS sequence"/>
</dbReference>
<evidence type="ECO:0000256" key="1">
    <source>
        <dbReference type="ARBA" id="ARBA00004141"/>
    </source>
</evidence>
<dbReference type="SUPFAM" id="SSF161098">
    <property type="entry name" value="MetI-like"/>
    <property type="match status" value="1"/>
</dbReference>